<keyword evidence="5" id="KW-0732">Signal</keyword>
<keyword evidence="9 14" id="KW-1133">Transmembrane helix</keyword>
<dbReference type="FunFam" id="3.80.10.10:FF:000731">
    <property type="entry name" value="Leucine-rich repeat receptor-like protein kinase"/>
    <property type="match status" value="1"/>
</dbReference>
<comment type="subcellular location">
    <subcellularLocation>
        <location evidence="1">Cell membrane</location>
        <topology evidence="1">Single-pass membrane protein</topology>
    </subcellularLocation>
</comment>
<evidence type="ECO:0000313" key="17">
    <source>
        <dbReference type="Proteomes" id="UP001418222"/>
    </source>
</evidence>
<keyword evidence="8 13" id="KW-0067">ATP-binding</keyword>
<dbReference type="InterPro" id="IPR017441">
    <property type="entry name" value="Protein_kinase_ATP_BS"/>
</dbReference>
<dbReference type="Gene3D" id="3.30.200.20">
    <property type="entry name" value="Phosphorylase Kinase, domain 1"/>
    <property type="match status" value="1"/>
</dbReference>
<dbReference type="PANTHER" id="PTHR48010">
    <property type="entry name" value="OS05G0588300 PROTEIN"/>
    <property type="match status" value="1"/>
</dbReference>
<dbReference type="InterPro" id="IPR003591">
    <property type="entry name" value="Leu-rich_rpt_typical-subtyp"/>
</dbReference>
<evidence type="ECO:0000256" key="3">
    <source>
        <dbReference type="ARBA" id="ARBA00022614"/>
    </source>
</evidence>
<dbReference type="Gene3D" id="3.80.10.10">
    <property type="entry name" value="Ribonuclease Inhibitor"/>
    <property type="match status" value="2"/>
</dbReference>
<dbReference type="Pfam" id="PF00069">
    <property type="entry name" value="Pkinase"/>
    <property type="match status" value="1"/>
</dbReference>
<dbReference type="EMBL" id="JBBWWQ010000007">
    <property type="protein sequence ID" value="KAK8943234.1"/>
    <property type="molecule type" value="Genomic_DNA"/>
</dbReference>
<dbReference type="InterPro" id="IPR050994">
    <property type="entry name" value="At_inactive_RLKs"/>
</dbReference>
<evidence type="ECO:0000256" key="1">
    <source>
        <dbReference type="ARBA" id="ARBA00004162"/>
    </source>
</evidence>
<evidence type="ECO:0000256" key="11">
    <source>
        <dbReference type="ARBA" id="ARBA00023170"/>
    </source>
</evidence>
<dbReference type="FunFam" id="3.30.200.20:FF:000307">
    <property type="entry name" value="pollen receptor-like kinase 1"/>
    <property type="match status" value="1"/>
</dbReference>
<evidence type="ECO:0000256" key="6">
    <source>
        <dbReference type="ARBA" id="ARBA00022737"/>
    </source>
</evidence>
<evidence type="ECO:0000256" key="7">
    <source>
        <dbReference type="ARBA" id="ARBA00022741"/>
    </source>
</evidence>
<evidence type="ECO:0000313" key="16">
    <source>
        <dbReference type="EMBL" id="KAK8943234.1"/>
    </source>
</evidence>
<dbReference type="SUPFAM" id="SSF52058">
    <property type="entry name" value="L domain-like"/>
    <property type="match status" value="1"/>
</dbReference>
<protein>
    <submittedName>
        <fullName evidence="16">Inactive receptor kinase</fullName>
    </submittedName>
</protein>
<keyword evidence="17" id="KW-1185">Reference proteome</keyword>
<comment type="similarity">
    <text evidence="12">Belongs to the protein kinase superfamily.</text>
</comment>
<evidence type="ECO:0000256" key="4">
    <source>
        <dbReference type="ARBA" id="ARBA00022692"/>
    </source>
</evidence>
<feature type="domain" description="Protein kinase" evidence="15">
    <location>
        <begin position="348"/>
        <end position="620"/>
    </location>
</feature>
<name>A0AAP0BLD3_9ASPA</name>
<evidence type="ECO:0000256" key="5">
    <source>
        <dbReference type="ARBA" id="ARBA00022729"/>
    </source>
</evidence>
<dbReference type="Pfam" id="PF13855">
    <property type="entry name" value="LRR_8"/>
    <property type="match status" value="1"/>
</dbReference>
<dbReference type="CDD" id="cd14066">
    <property type="entry name" value="STKc_IRAK"/>
    <property type="match status" value="1"/>
</dbReference>
<dbReference type="PROSITE" id="PS00107">
    <property type="entry name" value="PROTEIN_KINASE_ATP"/>
    <property type="match status" value="1"/>
</dbReference>
<dbReference type="FunFam" id="3.80.10.10:FF:000129">
    <property type="entry name" value="Leucine-rich repeat receptor-like kinase"/>
    <property type="match status" value="1"/>
</dbReference>
<proteinExistence type="inferred from homology"/>
<dbReference type="PROSITE" id="PS50011">
    <property type="entry name" value="PROTEIN_KINASE_DOM"/>
    <property type="match status" value="1"/>
</dbReference>
<dbReference type="SUPFAM" id="SSF56112">
    <property type="entry name" value="Protein kinase-like (PK-like)"/>
    <property type="match status" value="1"/>
</dbReference>
<dbReference type="SMART" id="SM00369">
    <property type="entry name" value="LRR_TYP"/>
    <property type="match status" value="3"/>
</dbReference>
<dbReference type="Proteomes" id="UP001418222">
    <property type="component" value="Unassembled WGS sequence"/>
</dbReference>
<keyword evidence="3" id="KW-0433">Leucine-rich repeat</keyword>
<evidence type="ECO:0000256" key="14">
    <source>
        <dbReference type="SAM" id="Phobius"/>
    </source>
</evidence>
<dbReference type="AlphaFoldDB" id="A0AAP0BLD3"/>
<keyword evidence="11 16" id="KW-0675">Receptor</keyword>
<dbReference type="GO" id="GO:0004672">
    <property type="term" value="F:protein kinase activity"/>
    <property type="evidence" value="ECO:0007669"/>
    <property type="project" value="InterPro"/>
</dbReference>
<comment type="caution">
    <text evidence="16">The sequence shown here is derived from an EMBL/GenBank/DDBJ whole genome shotgun (WGS) entry which is preliminary data.</text>
</comment>
<dbReference type="InterPro" id="IPR013210">
    <property type="entry name" value="LRR_N_plant-typ"/>
</dbReference>
<evidence type="ECO:0000256" key="9">
    <source>
        <dbReference type="ARBA" id="ARBA00022989"/>
    </source>
</evidence>
<evidence type="ECO:0000256" key="2">
    <source>
        <dbReference type="ARBA" id="ARBA00022553"/>
    </source>
</evidence>
<feature type="transmembrane region" description="Helical" evidence="14">
    <location>
        <begin position="263"/>
        <end position="291"/>
    </location>
</feature>
<evidence type="ECO:0000256" key="8">
    <source>
        <dbReference type="ARBA" id="ARBA00022840"/>
    </source>
</evidence>
<evidence type="ECO:0000259" key="15">
    <source>
        <dbReference type="PROSITE" id="PS50011"/>
    </source>
</evidence>
<dbReference type="FunFam" id="1.10.510.10:FF:000095">
    <property type="entry name" value="protein STRUBBELIG-RECEPTOR FAMILY 8"/>
    <property type="match status" value="1"/>
</dbReference>
<evidence type="ECO:0000256" key="10">
    <source>
        <dbReference type="ARBA" id="ARBA00023136"/>
    </source>
</evidence>
<evidence type="ECO:0000256" key="12">
    <source>
        <dbReference type="ARBA" id="ARBA00038349"/>
    </source>
</evidence>
<keyword evidence="2" id="KW-0597">Phosphoprotein</keyword>
<gene>
    <name evidence="16" type="ORF">KSP39_PZI009626</name>
</gene>
<dbReference type="Gene3D" id="1.10.510.10">
    <property type="entry name" value="Transferase(Phosphotransferase) domain 1"/>
    <property type="match status" value="1"/>
</dbReference>
<evidence type="ECO:0000256" key="13">
    <source>
        <dbReference type="PROSITE-ProRule" id="PRU10141"/>
    </source>
</evidence>
<keyword evidence="10 14" id="KW-0472">Membrane</keyword>
<keyword evidence="6" id="KW-0677">Repeat</keyword>
<keyword evidence="16" id="KW-0418">Kinase</keyword>
<dbReference type="InterPro" id="IPR011009">
    <property type="entry name" value="Kinase-like_dom_sf"/>
</dbReference>
<dbReference type="InterPro" id="IPR001611">
    <property type="entry name" value="Leu-rich_rpt"/>
</dbReference>
<dbReference type="GO" id="GO:0005886">
    <property type="term" value="C:plasma membrane"/>
    <property type="evidence" value="ECO:0007669"/>
    <property type="project" value="UniProtKB-SubCell"/>
</dbReference>
<dbReference type="Pfam" id="PF08263">
    <property type="entry name" value="LRRNT_2"/>
    <property type="match status" value="1"/>
</dbReference>
<sequence>MDPFKLRCNLLSSLTFVFFLLHFFYQAASDLSSDKQALLDFAASVRHGRRLTWSLHTPACSSWIGVKCTKNRMRVLGVRLPGIGLVGSIPPNSLGKLDALQVLSLRSNKLNGTLPADVATLPSLRFLYLQNNKLSGHLPDSFSPMLNSIALSFNSFTGGIPTTIQNLSRLSTLNLEKNILSGPIPDLKLPKLRHLNVRFNNLNGSIPLSLQSFPKDSFIGNQQLCGSPLPRCSALLPSSSPSFSSSPLPIVPNDRQQNPSKKFTIGVIIAIASGALTLLFFLTIILLVCILKREGGESSDLVNTKAMTARKGDRHNEEYSSGVQGTERNKMAFFDSCSYNFDLEDLLRASAEVLGKGSYGTAYKAVLEDGTTVVVKRLKEVVAGKKDFEQQMEVIARIGHHPNILPLRSYYYAKDEKLLVYEYSSAGSFFTLLHGNRISGRTPLNWDTRLKIMLGAAKAIAHIHSDAGVKFSHGNIKSSNILLTPDLRALVTDYGLSQLMSFRLPLPRAAPAYIAPEFIGTRKHTHESDVYGFGVLLLETLTGKSPVRAPGHDEIVDLPRWVQSVVREEWTAEVFDVELMRFPNIEEEMVGMLRIALACTDRDPHQRPGMEEVVRLIEDLRPSDSDGRLLQDDKLS</sequence>
<accession>A0AAP0BLD3</accession>
<dbReference type="Pfam" id="PF00560">
    <property type="entry name" value="LRR_1"/>
    <property type="match status" value="1"/>
</dbReference>
<dbReference type="InterPro" id="IPR000719">
    <property type="entry name" value="Prot_kinase_dom"/>
</dbReference>
<reference evidence="16 17" key="1">
    <citation type="journal article" date="2022" name="Nat. Plants">
        <title>Genomes of leafy and leafless Platanthera orchids illuminate the evolution of mycoheterotrophy.</title>
        <authorList>
            <person name="Li M.H."/>
            <person name="Liu K.W."/>
            <person name="Li Z."/>
            <person name="Lu H.C."/>
            <person name="Ye Q.L."/>
            <person name="Zhang D."/>
            <person name="Wang J.Y."/>
            <person name="Li Y.F."/>
            <person name="Zhong Z.M."/>
            <person name="Liu X."/>
            <person name="Yu X."/>
            <person name="Liu D.K."/>
            <person name="Tu X.D."/>
            <person name="Liu B."/>
            <person name="Hao Y."/>
            <person name="Liao X.Y."/>
            <person name="Jiang Y.T."/>
            <person name="Sun W.H."/>
            <person name="Chen J."/>
            <person name="Chen Y.Q."/>
            <person name="Ai Y."/>
            <person name="Zhai J.W."/>
            <person name="Wu S.S."/>
            <person name="Zhou Z."/>
            <person name="Hsiao Y.Y."/>
            <person name="Wu W.L."/>
            <person name="Chen Y.Y."/>
            <person name="Lin Y.F."/>
            <person name="Hsu J.L."/>
            <person name="Li C.Y."/>
            <person name="Wang Z.W."/>
            <person name="Zhao X."/>
            <person name="Zhong W.Y."/>
            <person name="Ma X.K."/>
            <person name="Ma L."/>
            <person name="Huang J."/>
            <person name="Chen G.Z."/>
            <person name="Huang M.Z."/>
            <person name="Huang L."/>
            <person name="Peng D.H."/>
            <person name="Luo Y.B."/>
            <person name="Zou S.Q."/>
            <person name="Chen S.P."/>
            <person name="Lan S."/>
            <person name="Tsai W.C."/>
            <person name="Van de Peer Y."/>
            <person name="Liu Z.J."/>
        </authorList>
    </citation>
    <scope>NUCLEOTIDE SEQUENCE [LARGE SCALE GENOMIC DNA]</scope>
    <source>
        <strain evidence="16">Lor287</strain>
    </source>
</reference>
<keyword evidence="4 14" id="KW-0812">Transmembrane</keyword>
<organism evidence="16 17">
    <name type="scientific">Platanthera zijinensis</name>
    <dbReference type="NCBI Taxonomy" id="2320716"/>
    <lineage>
        <taxon>Eukaryota</taxon>
        <taxon>Viridiplantae</taxon>
        <taxon>Streptophyta</taxon>
        <taxon>Embryophyta</taxon>
        <taxon>Tracheophyta</taxon>
        <taxon>Spermatophyta</taxon>
        <taxon>Magnoliopsida</taxon>
        <taxon>Liliopsida</taxon>
        <taxon>Asparagales</taxon>
        <taxon>Orchidaceae</taxon>
        <taxon>Orchidoideae</taxon>
        <taxon>Orchideae</taxon>
        <taxon>Orchidinae</taxon>
        <taxon>Platanthera</taxon>
    </lineage>
</organism>
<keyword evidence="7 13" id="KW-0547">Nucleotide-binding</keyword>
<keyword evidence="16" id="KW-0808">Transferase</keyword>
<dbReference type="GO" id="GO:0005524">
    <property type="term" value="F:ATP binding"/>
    <property type="evidence" value="ECO:0007669"/>
    <property type="project" value="UniProtKB-UniRule"/>
</dbReference>
<dbReference type="InterPro" id="IPR032675">
    <property type="entry name" value="LRR_dom_sf"/>
</dbReference>
<feature type="binding site" evidence="13">
    <location>
        <position position="385"/>
    </location>
    <ligand>
        <name>ATP</name>
        <dbReference type="ChEBI" id="CHEBI:30616"/>
    </ligand>
</feature>
<dbReference type="PANTHER" id="PTHR48010:SF59">
    <property type="entry name" value="PROTEIN KINASE DOMAIN-CONTAINING PROTEIN"/>
    <property type="match status" value="1"/>
</dbReference>